<dbReference type="CDD" id="cd04186">
    <property type="entry name" value="GT_2_like_c"/>
    <property type="match status" value="1"/>
</dbReference>
<dbReference type="SUPFAM" id="SSF53448">
    <property type="entry name" value="Nucleotide-diphospho-sugar transferases"/>
    <property type="match status" value="1"/>
</dbReference>
<dbReference type="AlphaFoldDB" id="A0A7C4RN62"/>
<name>A0A7C4RN62_9BACT</name>
<dbReference type="InterPro" id="IPR029044">
    <property type="entry name" value="Nucleotide-diphossugar_trans"/>
</dbReference>
<accession>A0A7C4RN62</accession>
<dbReference type="PANTHER" id="PTHR43179:SF12">
    <property type="entry name" value="GALACTOFURANOSYLTRANSFERASE GLFT2"/>
    <property type="match status" value="1"/>
</dbReference>
<dbReference type="GO" id="GO:0016757">
    <property type="term" value="F:glycosyltransferase activity"/>
    <property type="evidence" value="ECO:0007669"/>
    <property type="project" value="UniProtKB-KW"/>
</dbReference>
<dbReference type="Pfam" id="PF00535">
    <property type="entry name" value="Glycos_transf_2"/>
    <property type="match status" value="1"/>
</dbReference>
<keyword evidence="2" id="KW-0328">Glycosyltransferase</keyword>
<protein>
    <submittedName>
        <fullName evidence="5">Glycosyltransferase family 2 protein</fullName>
    </submittedName>
</protein>
<feature type="domain" description="Glycosyltransferase 2-like" evidence="4">
    <location>
        <begin position="8"/>
        <end position="171"/>
    </location>
</feature>
<evidence type="ECO:0000259" key="4">
    <source>
        <dbReference type="Pfam" id="PF00535"/>
    </source>
</evidence>
<evidence type="ECO:0000313" key="5">
    <source>
        <dbReference type="EMBL" id="HGU32535.1"/>
    </source>
</evidence>
<gene>
    <name evidence="5" type="ORF">ENS29_06740</name>
</gene>
<dbReference type="InterPro" id="IPR001173">
    <property type="entry name" value="Glyco_trans_2-like"/>
</dbReference>
<proteinExistence type="inferred from homology"/>
<comment type="caution">
    <text evidence="5">The sequence shown here is derived from an EMBL/GenBank/DDBJ whole genome shotgun (WGS) entry which is preliminary data.</text>
</comment>
<dbReference type="Gene3D" id="3.90.550.10">
    <property type="entry name" value="Spore Coat Polysaccharide Biosynthesis Protein SpsA, Chain A"/>
    <property type="match status" value="1"/>
</dbReference>
<keyword evidence="3 5" id="KW-0808">Transferase</keyword>
<sequence>MTSKKLLSVGIVNFNGMETIDSVIASIRSQDVRIDRLLVVDNASTDGSREWIVKHHPEIDVIALPENRGPAAARNRLLQEARSPWLLLLDNDIVLEPDACRKMVHIFQAHPDIVLCHPEIRDDADPLAYHYNGGWIHYLGAFISRKKPEPFPSRPEFETFDTVSGAAMLVRRQDALDVGGFDEDYVFNWEDGDFCIRLTLSGGKCVNVPEAVAHHRGKSRGMAKIYYQARNRWMFLLKFFEWPTLLLSLPMLAFFEAAQLGFVCLKGAGGDYLRGLRDVIRMLPLLLQKRKAFFPWKCRRDAEWLRSGEMFVSGNLKASRTVVRSMAVMNRIFDLWWKTIVRPCLKRRTTGKQRWSKLFSAP</sequence>
<dbReference type="EMBL" id="DSUH01000155">
    <property type="protein sequence ID" value="HGU32535.1"/>
    <property type="molecule type" value="Genomic_DNA"/>
</dbReference>
<organism evidence="5">
    <name type="scientific">Desulfatirhabdium butyrativorans</name>
    <dbReference type="NCBI Taxonomy" id="340467"/>
    <lineage>
        <taxon>Bacteria</taxon>
        <taxon>Pseudomonadati</taxon>
        <taxon>Thermodesulfobacteriota</taxon>
        <taxon>Desulfobacteria</taxon>
        <taxon>Desulfobacterales</taxon>
        <taxon>Desulfatirhabdiaceae</taxon>
        <taxon>Desulfatirhabdium</taxon>
    </lineage>
</organism>
<reference evidence="5" key="1">
    <citation type="journal article" date="2020" name="mSystems">
        <title>Genome- and Community-Level Interaction Insights into Carbon Utilization and Element Cycling Functions of Hydrothermarchaeota in Hydrothermal Sediment.</title>
        <authorList>
            <person name="Zhou Z."/>
            <person name="Liu Y."/>
            <person name="Xu W."/>
            <person name="Pan J."/>
            <person name="Luo Z.H."/>
            <person name="Li M."/>
        </authorList>
    </citation>
    <scope>NUCLEOTIDE SEQUENCE [LARGE SCALE GENOMIC DNA]</scope>
    <source>
        <strain evidence="5">SpSt-477</strain>
    </source>
</reference>
<evidence type="ECO:0000256" key="2">
    <source>
        <dbReference type="ARBA" id="ARBA00022676"/>
    </source>
</evidence>
<evidence type="ECO:0000256" key="3">
    <source>
        <dbReference type="ARBA" id="ARBA00022679"/>
    </source>
</evidence>
<evidence type="ECO:0000256" key="1">
    <source>
        <dbReference type="ARBA" id="ARBA00006739"/>
    </source>
</evidence>
<dbReference type="PANTHER" id="PTHR43179">
    <property type="entry name" value="RHAMNOSYLTRANSFERASE WBBL"/>
    <property type="match status" value="1"/>
</dbReference>
<comment type="similarity">
    <text evidence="1">Belongs to the glycosyltransferase 2 family.</text>
</comment>